<evidence type="ECO:0000313" key="9">
    <source>
        <dbReference type="EMBL" id="NXX94462.1"/>
    </source>
</evidence>
<feature type="chain" id="PRO_5032500089" evidence="7">
    <location>
        <begin position="22"/>
        <end position="477"/>
    </location>
</feature>
<evidence type="ECO:0000256" key="2">
    <source>
        <dbReference type="ARBA" id="ARBA00022729"/>
    </source>
</evidence>
<evidence type="ECO:0000256" key="6">
    <source>
        <dbReference type="PROSITE-ProRule" id="PRU00302"/>
    </source>
</evidence>
<accession>A0A852M137</accession>
<reference evidence="9 10" key="1">
    <citation type="submission" date="2020-02" db="EMBL/GenBank/DDBJ databases">
        <title>Bird 10,000 Genomes (B10K) Project - Family phase.</title>
        <authorList>
            <person name="Zhang G."/>
        </authorList>
    </citation>
    <scope>NUCLEOTIDE SEQUENCE [LARGE SCALE GENOMIC DNA]</scope>
    <source>
        <strain evidence="9">B10K-DU-017-21</strain>
    </source>
</reference>
<dbReference type="Proteomes" id="UP000632886">
    <property type="component" value="Unassembled WGS sequence"/>
</dbReference>
<dbReference type="CDD" id="cd00033">
    <property type="entry name" value="CCP"/>
    <property type="match status" value="7"/>
</dbReference>
<feature type="domain" description="Sushi" evidence="8">
    <location>
        <begin position="83"/>
        <end position="142"/>
    </location>
</feature>
<feature type="domain" description="Sushi" evidence="8">
    <location>
        <begin position="143"/>
        <end position="206"/>
    </location>
</feature>
<organism evidence="9 10">
    <name type="scientific">Centropus bengalensis</name>
    <name type="common">lesser coucal</name>
    <dbReference type="NCBI Taxonomy" id="1463675"/>
    <lineage>
        <taxon>Eukaryota</taxon>
        <taxon>Metazoa</taxon>
        <taxon>Chordata</taxon>
        <taxon>Craniata</taxon>
        <taxon>Vertebrata</taxon>
        <taxon>Euteleostomi</taxon>
        <taxon>Archelosauria</taxon>
        <taxon>Archosauria</taxon>
        <taxon>Dinosauria</taxon>
        <taxon>Saurischia</taxon>
        <taxon>Theropoda</taxon>
        <taxon>Coelurosauria</taxon>
        <taxon>Aves</taxon>
        <taxon>Neognathae</taxon>
        <taxon>Neoaves</taxon>
        <taxon>Otidimorphae</taxon>
        <taxon>Cuculiformes</taxon>
        <taxon>Centropidae</taxon>
        <taxon>Centropus</taxon>
    </lineage>
</organism>
<keyword evidence="4 6" id="KW-1015">Disulfide bond</keyword>
<feature type="non-terminal residue" evidence="9">
    <location>
        <position position="477"/>
    </location>
</feature>
<sequence length="477" mass="51267">PPLALPLLLPLTSILPLPAGACQQPPRFVFAEPSEPLQDSYAEGTALRYRCRPGYRMAPGKSPMVTCLSNSEWSADPNFCIEKSCPPPEIENGNFESATDLLFGATVTYTCNTGYRLVGASSAQCVVRGNEVSWDNIPYCSIIPCSPPPAIENGHYFDSNRDFVFASSVTYSCNQGFSLIGDAVIHCTTHDNLEGVWSGPPPECKIVQCEDPEVKNAKRLSGFGTQHTYKNSVSFECKPGYLMKGDSIVTCEADSTWKPPLPTCDPVYCGPAPSFPFAEAEGAVGGSFLAGTQLKYRCKPGYTAASGKSSFVTCLMDTTWSADPDFCIRQQCPPPTIVDGAVTADNFLFETVVIFTCHPGYELKGPSSAKCVLSGNGVAWNTTFPYCERQLPDVLCEEPPVVENGMHNGTQGATFVPGSVVAYTCKDGFTLAGAASIHCEVDHQYRGVWSKPTPECKGNAPPVGQFPDALCEEPPSI</sequence>
<dbReference type="FunFam" id="2.10.70.10:FF:000055">
    <property type="entry name" value="Complement decay-accelerating factor, GPI-anchored"/>
    <property type="match status" value="1"/>
</dbReference>
<dbReference type="FunFam" id="2.10.70.10:FF:000014">
    <property type="entry name" value="Membrane cofactor protein"/>
    <property type="match status" value="1"/>
</dbReference>
<dbReference type="PROSITE" id="PS50923">
    <property type="entry name" value="SUSHI"/>
    <property type="match status" value="7"/>
</dbReference>
<dbReference type="SMART" id="SM00032">
    <property type="entry name" value="CCP"/>
    <property type="match status" value="7"/>
</dbReference>
<evidence type="ECO:0000256" key="7">
    <source>
        <dbReference type="SAM" id="SignalP"/>
    </source>
</evidence>
<evidence type="ECO:0000256" key="5">
    <source>
        <dbReference type="ARBA" id="ARBA00023180"/>
    </source>
</evidence>
<comment type="caution">
    <text evidence="9">The sequence shown here is derived from an EMBL/GenBank/DDBJ whole genome shotgun (WGS) entry which is preliminary data.</text>
</comment>
<dbReference type="EMBL" id="WBNK01000612">
    <property type="protein sequence ID" value="NXX94462.1"/>
    <property type="molecule type" value="Genomic_DNA"/>
</dbReference>
<evidence type="ECO:0000259" key="8">
    <source>
        <dbReference type="PROSITE" id="PS50923"/>
    </source>
</evidence>
<feature type="signal peptide" evidence="7">
    <location>
        <begin position="1"/>
        <end position="21"/>
    </location>
</feature>
<feature type="disulfide bond" evidence="6">
    <location>
        <begin position="396"/>
        <end position="439"/>
    </location>
</feature>
<keyword evidence="2 7" id="KW-0732">Signal</keyword>
<feature type="non-terminal residue" evidence="9">
    <location>
        <position position="1"/>
    </location>
</feature>
<dbReference type="PANTHER" id="PTHR45656">
    <property type="entry name" value="PROTEIN CBR-CLEC-78"/>
    <property type="match status" value="1"/>
</dbReference>
<keyword evidence="1 6" id="KW-0768">Sushi</keyword>
<evidence type="ECO:0000256" key="4">
    <source>
        <dbReference type="ARBA" id="ARBA00023157"/>
    </source>
</evidence>
<dbReference type="InterPro" id="IPR051277">
    <property type="entry name" value="SEZ6_CSMD_C4BPB_Regulators"/>
</dbReference>
<dbReference type="SUPFAM" id="SSF57535">
    <property type="entry name" value="Complement control module/SCR domain"/>
    <property type="match status" value="7"/>
</dbReference>
<proteinExistence type="predicted"/>
<evidence type="ECO:0000256" key="3">
    <source>
        <dbReference type="ARBA" id="ARBA00022737"/>
    </source>
</evidence>
<feature type="domain" description="Sushi" evidence="8">
    <location>
        <begin position="267"/>
        <end position="329"/>
    </location>
</feature>
<keyword evidence="10" id="KW-1185">Reference proteome</keyword>
<name>A0A852M137_9AVES</name>
<evidence type="ECO:0000256" key="1">
    <source>
        <dbReference type="ARBA" id="ARBA00022659"/>
    </source>
</evidence>
<evidence type="ECO:0000313" key="10">
    <source>
        <dbReference type="Proteomes" id="UP000632886"/>
    </source>
</evidence>
<protein>
    <submittedName>
        <fullName evidence="9">CR1 protein</fullName>
    </submittedName>
</protein>
<dbReference type="InterPro" id="IPR035976">
    <property type="entry name" value="Sushi/SCR/CCP_sf"/>
</dbReference>
<keyword evidence="5" id="KW-0325">Glycoprotein</keyword>
<feature type="domain" description="Sushi" evidence="8">
    <location>
        <begin position="20"/>
        <end position="82"/>
    </location>
</feature>
<dbReference type="InterPro" id="IPR000436">
    <property type="entry name" value="Sushi_SCR_CCP_dom"/>
</dbReference>
<gene>
    <name evidence="9" type="primary">Cr1</name>
    <name evidence="9" type="ORF">CENBEN_R08830</name>
</gene>
<feature type="domain" description="Sushi" evidence="8">
    <location>
        <begin position="394"/>
        <end position="458"/>
    </location>
</feature>
<comment type="caution">
    <text evidence="6">Lacks conserved residue(s) required for the propagation of feature annotation.</text>
</comment>
<keyword evidence="3" id="KW-0677">Repeat</keyword>
<dbReference type="Pfam" id="PF00084">
    <property type="entry name" value="Sushi"/>
    <property type="match status" value="7"/>
</dbReference>
<feature type="domain" description="Sushi" evidence="8">
    <location>
        <begin position="207"/>
        <end position="266"/>
    </location>
</feature>
<feature type="disulfide bond" evidence="6">
    <location>
        <begin position="237"/>
        <end position="264"/>
    </location>
</feature>
<dbReference type="PANTHER" id="PTHR45656:SF4">
    <property type="entry name" value="PROTEIN CBR-CLEC-78"/>
    <property type="match status" value="1"/>
</dbReference>
<feature type="domain" description="Sushi" evidence="8">
    <location>
        <begin position="330"/>
        <end position="389"/>
    </location>
</feature>
<dbReference type="Gene3D" id="2.10.70.10">
    <property type="entry name" value="Complement Module, domain 1"/>
    <property type="match status" value="7"/>
</dbReference>
<dbReference type="AlphaFoldDB" id="A0A852M137"/>